<name>A0A9W9P8N3_9EURO</name>
<gene>
    <name evidence="3" type="ORF">N7468_004547</name>
</gene>
<proteinExistence type="predicted"/>
<reference evidence="3" key="2">
    <citation type="journal article" date="2023" name="IMA Fungus">
        <title>Comparative genomic study of the Penicillium genus elucidates a diverse pangenome and 15 lateral gene transfer events.</title>
        <authorList>
            <person name="Petersen C."/>
            <person name="Sorensen T."/>
            <person name="Nielsen M.R."/>
            <person name="Sondergaard T.E."/>
            <person name="Sorensen J.L."/>
            <person name="Fitzpatrick D.A."/>
            <person name="Frisvad J.C."/>
            <person name="Nielsen K.L."/>
        </authorList>
    </citation>
    <scope>NUCLEOTIDE SEQUENCE</scope>
    <source>
        <strain evidence="3">IBT 19713</strain>
    </source>
</reference>
<dbReference type="GeneID" id="83201147"/>
<dbReference type="Proteomes" id="UP001150941">
    <property type="component" value="Unassembled WGS sequence"/>
</dbReference>
<accession>A0A9W9P8N3</accession>
<feature type="domain" description="PH" evidence="2">
    <location>
        <begin position="355"/>
        <end position="468"/>
    </location>
</feature>
<sequence length="472" mass="54552">MALRTSAEEAEDAAAGFSAFRAPLPEHSTEITSYIADLYSISASLTSLDDLSKDARIARNWSRIQADLELVQKSLKYTISDIFDHFGRLDGGKVSPDIYKRTWGSMNRFFWDESQYSLTTRFAKYKALLRELNDMLKDSSSDTAVLLGYRHGIKTLLVIQEDRAERSERRRLRRQPSTDVIVEAPRPPHRDSPTSTVQHWIKEVFSSYETETAIPEADHKAGCYDDYQVDKRTLKEDGFEQVLQLAFNDRSQITVYYFIRQSDHRTRIVCKVPHRSRPSESFCFPLNLLEIARSGSSLHLCRRRNGGSELVIWATLNFMTIESLVAFYCTFLALRAQDTARDVKDIRDYEMEEEEELFGGQIDDDGYLHALRVYQDIPSKSIRLQASIHNGPKQRTPVWTAFITHHLHRRGWLKLVDSRTVVVRRMEPFVFMSEDRYRPPKTSRGEHILKFRYASDAEGFLDTIEDIADALP</sequence>
<dbReference type="EMBL" id="JAPQKS010000003">
    <property type="protein sequence ID" value="KAJ5239928.1"/>
    <property type="molecule type" value="Genomic_DNA"/>
</dbReference>
<protein>
    <submittedName>
        <fullName evidence="3">Uncharacterized protein</fullName>
    </submittedName>
</protein>
<dbReference type="AlphaFoldDB" id="A0A9W9P8N3"/>
<feature type="domain" description="PH" evidence="1">
    <location>
        <begin position="231"/>
        <end position="354"/>
    </location>
</feature>
<evidence type="ECO:0000259" key="2">
    <source>
        <dbReference type="Pfam" id="PF23076"/>
    </source>
</evidence>
<dbReference type="OrthoDB" id="5345571at2759"/>
<evidence type="ECO:0000313" key="4">
    <source>
        <dbReference type="Proteomes" id="UP001150941"/>
    </source>
</evidence>
<dbReference type="InterPro" id="IPR057081">
    <property type="entry name" value="PH_N"/>
</dbReference>
<dbReference type="Pfam" id="PF23076">
    <property type="entry name" value="PH_FT_C"/>
    <property type="match status" value="1"/>
</dbReference>
<dbReference type="InterPro" id="IPR057082">
    <property type="entry name" value="PH_C"/>
</dbReference>
<comment type="caution">
    <text evidence="3">The sequence shown here is derived from an EMBL/GenBank/DDBJ whole genome shotgun (WGS) entry which is preliminary data.</text>
</comment>
<evidence type="ECO:0000259" key="1">
    <source>
        <dbReference type="Pfam" id="PF23074"/>
    </source>
</evidence>
<evidence type="ECO:0000313" key="3">
    <source>
        <dbReference type="EMBL" id="KAJ5239928.1"/>
    </source>
</evidence>
<dbReference type="Pfam" id="PF23074">
    <property type="entry name" value="PH_FT_N"/>
    <property type="match status" value="1"/>
</dbReference>
<dbReference type="RefSeq" id="XP_058332847.1">
    <property type="nucleotide sequence ID" value="XM_058473844.1"/>
</dbReference>
<organism evidence="3 4">
    <name type="scientific">Penicillium chermesinum</name>
    <dbReference type="NCBI Taxonomy" id="63820"/>
    <lineage>
        <taxon>Eukaryota</taxon>
        <taxon>Fungi</taxon>
        <taxon>Dikarya</taxon>
        <taxon>Ascomycota</taxon>
        <taxon>Pezizomycotina</taxon>
        <taxon>Eurotiomycetes</taxon>
        <taxon>Eurotiomycetidae</taxon>
        <taxon>Eurotiales</taxon>
        <taxon>Aspergillaceae</taxon>
        <taxon>Penicillium</taxon>
    </lineage>
</organism>
<reference evidence="3" key="1">
    <citation type="submission" date="2022-11" db="EMBL/GenBank/DDBJ databases">
        <authorList>
            <person name="Petersen C."/>
        </authorList>
    </citation>
    <scope>NUCLEOTIDE SEQUENCE</scope>
    <source>
        <strain evidence="3">IBT 19713</strain>
    </source>
</reference>
<keyword evidence="4" id="KW-1185">Reference proteome</keyword>